<dbReference type="EMBL" id="JAEVFJ010000031">
    <property type="protein sequence ID" value="KAH8092640.1"/>
    <property type="molecule type" value="Genomic_DNA"/>
</dbReference>
<comment type="caution">
    <text evidence="3">The sequence shown here is derived from an EMBL/GenBank/DDBJ whole genome shotgun (WGS) entry which is preliminary data.</text>
</comment>
<dbReference type="InterPro" id="IPR036047">
    <property type="entry name" value="F-box-like_dom_sf"/>
</dbReference>
<feature type="region of interest" description="Disordered" evidence="1">
    <location>
        <begin position="558"/>
        <end position="586"/>
    </location>
</feature>
<accession>A0A8K0UIU1</accession>
<dbReference type="SUPFAM" id="SSF52047">
    <property type="entry name" value="RNI-like"/>
    <property type="match status" value="1"/>
</dbReference>
<name>A0A8K0UIU1_9AGAR</name>
<dbReference type="OrthoDB" id="3365698at2759"/>
<evidence type="ECO:0000313" key="3">
    <source>
        <dbReference type="EMBL" id="KAH8092640.1"/>
    </source>
</evidence>
<evidence type="ECO:0000259" key="2">
    <source>
        <dbReference type="Pfam" id="PF12937"/>
    </source>
</evidence>
<feature type="compositionally biased region" description="Basic and acidic residues" evidence="1">
    <location>
        <begin position="558"/>
        <end position="569"/>
    </location>
</feature>
<dbReference type="Proteomes" id="UP000813824">
    <property type="component" value="Unassembled WGS sequence"/>
</dbReference>
<evidence type="ECO:0000313" key="4">
    <source>
        <dbReference type="Proteomes" id="UP000813824"/>
    </source>
</evidence>
<proteinExistence type="predicted"/>
<gene>
    <name evidence="3" type="ORF">BXZ70DRAFT_950780</name>
</gene>
<dbReference type="Gene3D" id="1.20.1280.50">
    <property type="match status" value="1"/>
</dbReference>
<dbReference type="SUPFAM" id="SSF81383">
    <property type="entry name" value="F-box domain"/>
    <property type="match status" value="1"/>
</dbReference>
<dbReference type="Pfam" id="PF12937">
    <property type="entry name" value="F-box-like"/>
    <property type="match status" value="1"/>
</dbReference>
<reference evidence="3" key="1">
    <citation type="journal article" date="2021" name="New Phytol.">
        <title>Evolutionary innovations through gain and loss of genes in the ectomycorrhizal Boletales.</title>
        <authorList>
            <person name="Wu G."/>
            <person name="Miyauchi S."/>
            <person name="Morin E."/>
            <person name="Kuo A."/>
            <person name="Drula E."/>
            <person name="Varga T."/>
            <person name="Kohler A."/>
            <person name="Feng B."/>
            <person name="Cao Y."/>
            <person name="Lipzen A."/>
            <person name="Daum C."/>
            <person name="Hundley H."/>
            <person name="Pangilinan J."/>
            <person name="Johnson J."/>
            <person name="Barry K."/>
            <person name="LaButti K."/>
            <person name="Ng V."/>
            <person name="Ahrendt S."/>
            <person name="Min B."/>
            <person name="Choi I.G."/>
            <person name="Park H."/>
            <person name="Plett J.M."/>
            <person name="Magnuson J."/>
            <person name="Spatafora J.W."/>
            <person name="Nagy L.G."/>
            <person name="Henrissat B."/>
            <person name="Grigoriev I.V."/>
            <person name="Yang Z.L."/>
            <person name="Xu J."/>
            <person name="Martin F.M."/>
        </authorList>
    </citation>
    <scope>NUCLEOTIDE SEQUENCE</scope>
    <source>
        <strain evidence="3">KKN 215</strain>
    </source>
</reference>
<dbReference type="AlphaFoldDB" id="A0A8K0UIU1"/>
<dbReference type="InterPro" id="IPR001810">
    <property type="entry name" value="F-box_dom"/>
</dbReference>
<keyword evidence="4" id="KW-1185">Reference proteome</keyword>
<protein>
    <recommendedName>
        <fullName evidence="2">F-box domain-containing protein</fullName>
    </recommendedName>
</protein>
<feature type="domain" description="F-box" evidence="2">
    <location>
        <begin position="66"/>
        <end position="129"/>
    </location>
</feature>
<organism evidence="3 4">
    <name type="scientific">Cristinia sonorae</name>
    <dbReference type="NCBI Taxonomy" id="1940300"/>
    <lineage>
        <taxon>Eukaryota</taxon>
        <taxon>Fungi</taxon>
        <taxon>Dikarya</taxon>
        <taxon>Basidiomycota</taxon>
        <taxon>Agaricomycotina</taxon>
        <taxon>Agaricomycetes</taxon>
        <taxon>Agaricomycetidae</taxon>
        <taxon>Agaricales</taxon>
        <taxon>Pleurotineae</taxon>
        <taxon>Stephanosporaceae</taxon>
        <taxon>Cristinia</taxon>
    </lineage>
</organism>
<feature type="compositionally biased region" description="Polar residues" evidence="1">
    <location>
        <begin position="571"/>
        <end position="583"/>
    </location>
</feature>
<evidence type="ECO:0000256" key="1">
    <source>
        <dbReference type="SAM" id="MobiDB-lite"/>
    </source>
</evidence>
<sequence>MVLSGAYYIIPSSSFLRCHSVHITPRKMPQESSPRWDLKAMEEGIARASQALLAQKLHFNTLIPVSRLPIELLTEVFILYVKSQVAENAQRLRQDPPRRLSVYSWISISQVCHQWRQVALQTPILWCSIVWTKRISTSWISELLARSKSLLLRIRIRVVEGADQRPVFPHLQNALAVLLPEIHRAHSIDISLPARFWSRLRKLEATQLPHLKTLTLSSPDVNPRMPTMFDDCDMPKLDRLGYSRIRMNCKHPILRGSMVALTLETEVTQDLINILAQMPRLAHLDLSGSFVILRMETPHNRVSFPSLATLRLVGNPIRLAGFWRSITFPTTTCVTLDFKRDVSNLRLGAYDVSFKLDEIFRSDPRRILCLSLWYDLRASQTHVDLHTEDPSLDLTGADDPTPQFRITIQCSFPTFRDIIRNFVLQLPLRHVVSLFIQIPDTSLSLSNEYVLLLPKMPSLNLVRTTGFRVEHINDIVRTRVAWHSGSIEYLVPQLRTLVIRNTSNPCDIDFGRWLRTRATSGSMFRRLILEKCRDINEKGVEALKHNLAEVEVEWDNRDLSNEPSEKDIDLGSSSPQANDNTDQADIRPVYNIEERQFVQTFDLY</sequence>